<dbReference type="PROSITE" id="PS51873">
    <property type="entry name" value="TRIAD"/>
    <property type="match status" value="1"/>
</dbReference>
<reference evidence="8" key="1">
    <citation type="journal article" date="2020" name="Stud. Mycol.">
        <title>101 Dothideomycetes genomes: a test case for predicting lifestyles and emergence of pathogens.</title>
        <authorList>
            <person name="Haridas S."/>
            <person name="Albert R."/>
            <person name="Binder M."/>
            <person name="Bloem J."/>
            <person name="Labutti K."/>
            <person name="Salamov A."/>
            <person name="Andreopoulos B."/>
            <person name="Baker S."/>
            <person name="Barry K."/>
            <person name="Bills G."/>
            <person name="Bluhm B."/>
            <person name="Cannon C."/>
            <person name="Castanera R."/>
            <person name="Culley D."/>
            <person name="Daum C."/>
            <person name="Ezra D."/>
            <person name="Gonzalez J."/>
            <person name="Henrissat B."/>
            <person name="Kuo A."/>
            <person name="Liang C."/>
            <person name="Lipzen A."/>
            <person name="Lutzoni F."/>
            <person name="Magnuson J."/>
            <person name="Mondo S."/>
            <person name="Nolan M."/>
            <person name="Ohm R."/>
            <person name="Pangilinan J."/>
            <person name="Park H.-J."/>
            <person name="Ramirez L."/>
            <person name="Alfaro M."/>
            <person name="Sun H."/>
            <person name="Tritt A."/>
            <person name="Yoshinaga Y."/>
            <person name="Zwiers L.-H."/>
            <person name="Turgeon B."/>
            <person name="Goodwin S."/>
            <person name="Spatafora J."/>
            <person name="Crous P."/>
            <person name="Grigoriev I."/>
        </authorList>
    </citation>
    <scope>NUCLEOTIDE SEQUENCE</scope>
    <source>
        <strain evidence="8">CBS 161.51</strain>
    </source>
</reference>
<evidence type="ECO:0000256" key="1">
    <source>
        <dbReference type="ARBA" id="ARBA00022679"/>
    </source>
</evidence>
<proteinExistence type="predicted"/>
<feature type="domain" description="RING-type" evidence="7">
    <location>
        <begin position="9"/>
        <end position="211"/>
    </location>
</feature>
<evidence type="ECO:0000313" key="9">
    <source>
        <dbReference type="Proteomes" id="UP000800038"/>
    </source>
</evidence>
<dbReference type="GO" id="GO:0061630">
    <property type="term" value="F:ubiquitin protein ligase activity"/>
    <property type="evidence" value="ECO:0007669"/>
    <property type="project" value="UniProtKB-EC"/>
</dbReference>
<keyword evidence="4" id="KW-0863">Zinc-finger</keyword>
<protein>
    <recommendedName>
        <fullName evidence="7">RING-type domain-containing protein</fullName>
    </recommendedName>
</protein>
<keyword evidence="1" id="KW-0808">Transferase</keyword>
<dbReference type="Gene3D" id="1.20.120.1750">
    <property type="match status" value="1"/>
</dbReference>
<evidence type="ECO:0000313" key="8">
    <source>
        <dbReference type="EMBL" id="KAF1936438.1"/>
    </source>
</evidence>
<dbReference type="OrthoDB" id="9977870at2759"/>
<name>A0A6A5SAE1_9PLEO</name>
<evidence type="ECO:0000256" key="3">
    <source>
        <dbReference type="ARBA" id="ARBA00022737"/>
    </source>
</evidence>
<keyword evidence="5" id="KW-0833">Ubl conjugation pathway</keyword>
<dbReference type="InterPro" id="IPR044066">
    <property type="entry name" value="TRIAD_supradom"/>
</dbReference>
<evidence type="ECO:0000259" key="7">
    <source>
        <dbReference type="PROSITE" id="PS51873"/>
    </source>
</evidence>
<sequence length="310" mass="34935">MKTQEEHATHTFCCSCFERHPRFDVLELSCKRRDEDLLHAYCRDCVKGLFGACLRDTTLWPPRCCGVRISVYAAAHLLDPKLVTQCETKDEELSTPNPTYCSNRSCAEWIPPSNIKAEVGKCYACSKDTCATCKNPKHKGLCPKDEDVQQFMEYAGKQKYKRCFNCRTVVELEMGCNHIYCRCGAEFCYLCGDRWKTCACDTFVEGRLFRGHVTQTPGSPIVMPEEDELPEPNPIEDVISGLQQRLASFTEGSFDTASTDAAKCSHNWVRSTSSFDGKEGCNICYEAVLVINNCFQCGVSVCNMCLNNRL</sequence>
<accession>A0A6A5SAE1</accession>
<keyword evidence="9" id="KW-1185">Reference proteome</keyword>
<dbReference type="InterPro" id="IPR031127">
    <property type="entry name" value="E3_UB_ligase_RBR"/>
</dbReference>
<dbReference type="CDD" id="cd22584">
    <property type="entry name" value="Rcat_RBR_unk"/>
    <property type="match status" value="1"/>
</dbReference>
<dbReference type="Proteomes" id="UP000800038">
    <property type="component" value="Unassembled WGS sequence"/>
</dbReference>
<evidence type="ECO:0000256" key="5">
    <source>
        <dbReference type="ARBA" id="ARBA00022786"/>
    </source>
</evidence>
<keyword evidence="6" id="KW-0862">Zinc</keyword>
<organism evidence="8 9">
    <name type="scientific">Clathrospora elynae</name>
    <dbReference type="NCBI Taxonomy" id="706981"/>
    <lineage>
        <taxon>Eukaryota</taxon>
        <taxon>Fungi</taxon>
        <taxon>Dikarya</taxon>
        <taxon>Ascomycota</taxon>
        <taxon>Pezizomycotina</taxon>
        <taxon>Dothideomycetes</taxon>
        <taxon>Pleosporomycetidae</taxon>
        <taxon>Pleosporales</taxon>
        <taxon>Diademaceae</taxon>
        <taxon>Clathrospora</taxon>
    </lineage>
</organism>
<gene>
    <name evidence="8" type="ORF">EJ02DRAFT_359114</name>
</gene>
<dbReference type="PANTHER" id="PTHR11685">
    <property type="entry name" value="RBR FAMILY RING FINGER AND IBR DOMAIN-CONTAINING"/>
    <property type="match status" value="1"/>
</dbReference>
<dbReference type="GO" id="GO:0016567">
    <property type="term" value="P:protein ubiquitination"/>
    <property type="evidence" value="ECO:0007669"/>
    <property type="project" value="InterPro"/>
</dbReference>
<dbReference type="SUPFAM" id="SSF57850">
    <property type="entry name" value="RING/U-box"/>
    <property type="match status" value="1"/>
</dbReference>
<dbReference type="AlphaFoldDB" id="A0A6A5SAE1"/>
<evidence type="ECO:0000256" key="4">
    <source>
        <dbReference type="ARBA" id="ARBA00022771"/>
    </source>
</evidence>
<evidence type="ECO:0000256" key="2">
    <source>
        <dbReference type="ARBA" id="ARBA00022723"/>
    </source>
</evidence>
<evidence type="ECO:0000256" key="6">
    <source>
        <dbReference type="ARBA" id="ARBA00022833"/>
    </source>
</evidence>
<keyword evidence="2" id="KW-0479">Metal-binding</keyword>
<dbReference type="GO" id="GO:0008270">
    <property type="term" value="F:zinc ion binding"/>
    <property type="evidence" value="ECO:0007669"/>
    <property type="project" value="UniProtKB-KW"/>
</dbReference>
<dbReference type="EMBL" id="ML976188">
    <property type="protein sequence ID" value="KAF1936438.1"/>
    <property type="molecule type" value="Genomic_DNA"/>
</dbReference>
<keyword evidence="3" id="KW-0677">Repeat</keyword>